<feature type="domain" description="N-acetyltransferase" evidence="3">
    <location>
        <begin position="13"/>
        <end position="185"/>
    </location>
</feature>
<accession>A0AAW5JK95</accession>
<sequence length="185" mass="21066">MSALAFVDACSDEHFRAMSLIHALGWRDTYRGYVPDDYMAREITDDRWVPYFREDYQTGRCRGLLLCRDGEPVSCVNYGPARVENYNAGSACTFDARGYEGWGEIISFYTHPAERGKGYGGRLFEEALTRLRTAGHQNAFVLVLRENAKARRFYAAHGFAWDGTHADIPFPPDAVCVDLRYVKEL</sequence>
<dbReference type="Proteomes" id="UP001204562">
    <property type="component" value="Unassembled WGS sequence"/>
</dbReference>
<proteinExistence type="predicted"/>
<dbReference type="Pfam" id="PF00583">
    <property type="entry name" value="Acetyltransf_1"/>
    <property type="match status" value="1"/>
</dbReference>
<dbReference type="GO" id="GO:0016747">
    <property type="term" value="F:acyltransferase activity, transferring groups other than amino-acyl groups"/>
    <property type="evidence" value="ECO:0007669"/>
    <property type="project" value="InterPro"/>
</dbReference>
<evidence type="ECO:0000259" key="3">
    <source>
        <dbReference type="PROSITE" id="PS51186"/>
    </source>
</evidence>
<name>A0AAW5JK95_9FIRM</name>
<dbReference type="EMBL" id="JANFYS010000012">
    <property type="protein sequence ID" value="MCQ4770268.1"/>
    <property type="molecule type" value="Genomic_DNA"/>
</dbReference>
<dbReference type="AlphaFoldDB" id="A0AAW5JK95"/>
<keyword evidence="2" id="KW-0012">Acyltransferase</keyword>
<organism evidence="4 5">
    <name type="scientific">Intestinimonas massiliensis</name>
    <name type="common">ex Afouda et al. 2020</name>
    <dbReference type="NCBI Taxonomy" id="1673721"/>
    <lineage>
        <taxon>Bacteria</taxon>
        <taxon>Bacillati</taxon>
        <taxon>Bacillota</taxon>
        <taxon>Clostridia</taxon>
        <taxon>Eubacteriales</taxon>
        <taxon>Intestinimonas</taxon>
    </lineage>
</organism>
<evidence type="ECO:0000256" key="1">
    <source>
        <dbReference type="ARBA" id="ARBA00022679"/>
    </source>
</evidence>
<evidence type="ECO:0000256" key="2">
    <source>
        <dbReference type="ARBA" id="ARBA00023315"/>
    </source>
</evidence>
<dbReference type="InterPro" id="IPR000182">
    <property type="entry name" value="GNAT_dom"/>
</dbReference>
<reference evidence="4" key="1">
    <citation type="submission" date="2022-06" db="EMBL/GenBank/DDBJ databases">
        <title>Isolation of gut microbiota from human fecal samples.</title>
        <authorList>
            <person name="Pamer E.G."/>
            <person name="Barat B."/>
            <person name="Waligurski E."/>
            <person name="Medina S."/>
            <person name="Paddock L."/>
            <person name="Mostad J."/>
        </authorList>
    </citation>
    <scope>NUCLEOTIDE SEQUENCE</scope>
    <source>
        <strain evidence="4">DFI.9.91</strain>
    </source>
</reference>
<gene>
    <name evidence="4" type="ORF">NE579_07285</name>
</gene>
<dbReference type="CDD" id="cd04301">
    <property type="entry name" value="NAT_SF"/>
    <property type="match status" value="1"/>
</dbReference>
<dbReference type="Gene3D" id="3.40.630.30">
    <property type="match status" value="1"/>
</dbReference>
<dbReference type="InterPro" id="IPR050680">
    <property type="entry name" value="YpeA/RimI_acetyltransf"/>
</dbReference>
<dbReference type="RefSeq" id="WP_256303760.1">
    <property type="nucleotide sequence ID" value="NZ_JANFYS010000012.1"/>
</dbReference>
<dbReference type="SUPFAM" id="SSF55729">
    <property type="entry name" value="Acyl-CoA N-acyltransferases (Nat)"/>
    <property type="match status" value="1"/>
</dbReference>
<evidence type="ECO:0000313" key="5">
    <source>
        <dbReference type="Proteomes" id="UP001204562"/>
    </source>
</evidence>
<protein>
    <submittedName>
        <fullName evidence="4">GNAT family N-acetyltransferase</fullName>
    </submittedName>
</protein>
<dbReference type="PANTHER" id="PTHR43420">
    <property type="entry name" value="ACETYLTRANSFERASE"/>
    <property type="match status" value="1"/>
</dbReference>
<keyword evidence="1" id="KW-0808">Transferase</keyword>
<evidence type="ECO:0000313" key="4">
    <source>
        <dbReference type="EMBL" id="MCQ4770268.1"/>
    </source>
</evidence>
<dbReference type="PROSITE" id="PS51186">
    <property type="entry name" value="GNAT"/>
    <property type="match status" value="1"/>
</dbReference>
<dbReference type="InterPro" id="IPR016181">
    <property type="entry name" value="Acyl_CoA_acyltransferase"/>
</dbReference>
<comment type="caution">
    <text evidence="4">The sequence shown here is derived from an EMBL/GenBank/DDBJ whole genome shotgun (WGS) entry which is preliminary data.</text>
</comment>